<protein>
    <submittedName>
        <fullName evidence="3">Peptidase</fullName>
    </submittedName>
</protein>
<dbReference type="Gene3D" id="3.10.450.40">
    <property type="match status" value="1"/>
</dbReference>
<dbReference type="OrthoDB" id="5900506at2"/>
<evidence type="ECO:0000313" key="3">
    <source>
        <dbReference type="EMBL" id="KLV01819.1"/>
    </source>
</evidence>
<dbReference type="EMBL" id="LDOV01000010">
    <property type="protein sequence ID" value="KLV01819.1"/>
    <property type="molecule type" value="Genomic_DNA"/>
</dbReference>
<evidence type="ECO:0000259" key="2">
    <source>
        <dbReference type="Pfam" id="PF03413"/>
    </source>
</evidence>
<dbReference type="Pfam" id="PF03413">
    <property type="entry name" value="PepSY"/>
    <property type="match status" value="1"/>
</dbReference>
<evidence type="ECO:0000256" key="1">
    <source>
        <dbReference type="SAM" id="SignalP"/>
    </source>
</evidence>
<feature type="chain" id="PRO_5005252023" evidence="1">
    <location>
        <begin position="24"/>
        <end position="111"/>
    </location>
</feature>
<dbReference type="InterPro" id="IPR025711">
    <property type="entry name" value="PepSY"/>
</dbReference>
<dbReference type="AlphaFoldDB" id="A0A0J1GQY4"/>
<feature type="domain" description="PepSY" evidence="2">
    <location>
        <begin position="30"/>
        <end position="84"/>
    </location>
</feature>
<accession>A0A0J1GQY4</accession>
<organism evidence="3 4">
    <name type="scientific">Photobacterium aphoticum</name>
    <dbReference type="NCBI Taxonomy" id="754436"/>
    <lineage>
        <taxon>Bacteria</taxon>
        <taxon>Pseudomonadati</taxon>
        <taxon>Pseudomonadota</taxon>
        <taxon>Gammaproteobacteria</taxon>
        <taxon>Vibrionales</taxon>
        <taxon>Vibrionaceae</taxon>
        <taxon>Photobacterium</taxon>
    </lineage>
</organism>
<proteinExistence type="predicted"/>
<dbReference type="Proteomes" id="UP000036426">
    <property type="component" value="Unassembled WGS sequence"/>
</dbReference>
<feature type="signal peptide" evidence="1">
    <location>
        <begin position="1"/>
        <end position="23"/>
    </location>
</feature>
<comment type="caution">
    <text evidence="3">The sequence shown here is derived from an EMBL/GenBank/DDBJ whole genome shotgun (WGS) entry which is preliminary data.</text>
</comment>
<keyword evidence="4" id="KW-1185">Reference proteome</keyword>
<reference evidence="3 4" key="1">
    <citation type="submission" date="2015-05" db="EMBL/GenBank/DDBJ databases">
        <title>Photobacterium galathea sp. nov.</title>
        <authorList>
            <person name="Machado H."/>
            <person name="Gram L."/>
        </authorList>
    </citation>
    <scope>NUCLEOTIDE SEQUENCE [LARGE SCALE GENOMIC DNA]</scope>
    <source>
        <strain evidence="3 4">DSM 25995</strain>
    </source>
</reference>
<sequence length="111" mass="11721">MTKSIVKSALCMALGMASVSISAAEKANIISEQEAIKAALGAVNVEVLGIRFDKPDTQWDVFVKLGDQAYEVEVDAVTGKIVAAEKESLKEVLAELSGDLSHEGVEGDVDK</sequence>
<gene>
    <name evidence="3" type="ORF">ABT58_05195</name>
</gene>
<dbReference type="PATRIC" id="fig|754436.4.peg.1104"/>
<evidence type="ECO:0000313" key="4">
    <source>
        <dbReference type="Proteomes" id="UP000036426"/>
    </source>
</evidence>
<keyword evidence="1" id="KW-0732">Signal</keyword>
<name>A0A0J1GQY4_9GAMM</name>